<feature type="transmembrane region" description="Helical" evidence="6">
    <location>
        <begin position="117"/>
        <end position="136"/>
    </location>
</feature>
<dbReference type="InterPro" id="IPR002797">
    <property type="entry name" value="Polysacc_synth"/>
</dbReference>
<feature type="transmembrane region" description="Helical" evidence="6">
    <location>
        <begin position="39"/>
        <end position="60"/>
    </location>
</feature>
<name>A0A1G9X8A7_9EURY</name>
<feature type="transmembrane region" description="Helical" evidence="6">
    <location>
        <begin position="256"/>
        <end position="278"/>
    </location>
</feature>
<evidence type="ECO:0000256" key="4">
    <source>
        <dbReference type="ARBA" id="ARBA00022989"/>
    </source>
</evidence>
<keyword evidence="4 6" id="KW-1133">Transmembrane helix</keyword>
<feature type="transmembrane region" description="Helical" evidence="6">
    <location>
        <begin position="218"/>
        <end position="244"/>
    </location>
</feature>
<dbReference type="AlphaFoldDB" id="A0A1G9X8A7"/>
<evidence type="ECO:0000256" key="2">
    <source>
        <dbReference type="ARBA" id="ARBA00022475"/>
    </source>
</evidence>
<sequence length="481" mass="51930">MKKSIFQLASIALIGGIVGRGFRYSLDVVISRGLGPDALGVFTFGLVISQFVIIFSRLGLDQAVQKFIPIYLDESPEKTTGVVVFSIGTPILLSTLISSILILNLDMLLSILGSGQRNILFIFFAGLPILAGFEVAVNATKGFKETKYAVFGDNIVRSGLALVLAYVSSFIYNDLVAVVIGYFAATTIGLFVMLFSIKSLGGFNSKPTTFEPRKLLNFSLPLVLLAAGGRLVSWADVMILGVYVSNVELGWYQAAYQTSALLLIVLHAANSIFPALASDLYESGQMQKLQQIYNTTTKWIALLSILGCMYLIVFSNDILSIFGEPTTQANNILSILAVGQMISAAVGPVGYLLVMSGNERVETANTIIVATINISLNIFFVQTHGALGAAIATGISFTIYNFIRLIQVWWLAQIKPFSLFNPASVISLVLALVTLALVVYLPLDGVFLAMVAGFLTLSVFALSNYILGFEEKDRVILESIG</sequence>
<dbReference type="InterPro" id="IPR050833">
    <property type="entry name" value="Poly_Biosynth_Transport"/>
</dbReference>
<reference evidence="8" key="1">
    <citation type="submission" date="2016-10" db="EMBL/GenBank/DDBJ databases">
        <authorList>
            <person name="Varghese N."/>
            <person name="Submissions S."/>
        </authorList>
    </citation>
    <scope>NUCLEOTIDE SEQUENCE [LARGE SCALE GENOMIC DNA]</scope>
    <source>
        <strain evidence="8">CGMCC 1.10119</strain>
    </source>
</reference>
<protein>
    <submittedName>
        <fullName evidence="7">Membrane protein involved in the export of O-antigen and teichoic acid</fullName>
    </submittedName>
</protein>
<keyword evidence="5 6" id="KW-0472">Membrane</keyword>
<dbReference type="GO" id="GO:0005886">
    <property type="term" value="C:plasma membrane"/>
    <property type="evidence" value="ECO:0007669"/>
    <property type="project" value="UniProtKB-SubCell"/>
</dbReference>
<feature type="transmembrane region" description="Helical" evidence="6">
    <location>
        <begin position="447"/>
        <end position="467"/>
    </location>
</feature>
<dbReference type="RefSeq" id="WP_089698550.1">
    <property type="nucleotide sequence ID" value="NZ_FNHL01000004.1"/>
</dbReference>
<evidence type="ECO:0000256" key="5">
    <source>
        <dbReference type="ARBA" id="ARBA00023136"/>
    </source>
</evidence>
<evidence type="ECO:0000313" key="7">
    <source>
        <dbReference type="EMBL" id="SDM93012.1"/>
    </source>
</evidence>
<feature type="transmembrane region" description="Helical" evidence="6">
    <location>
        <begin position="299"/>
        <end position="319"/>
    </location>
</feature>
<feature type="transmembrane region" description="Helical" evidence="6">
    <location>
        <begin position="331"/>
        <end position="354"/>
    </location>
</feature>
<keyword evidence="8" id="KW-1185">Reference proteome</keyword>
<accession>A0A1G9X8A7</accession>
<gene>
    <name evidence="7" type="ORF">SAMN04487949_2883</name>
</gene>
<feature type="transmembrane region" description="Helical" evidence="6">
    <location>
        <begin position="175"/>
        <end position="197"/>
    </location>
</feature>
<comment type="subcellular location">
    <subcellularLocation>
        <location evidence="1">Cell membrane</location>
        <topology evidence="1">Multi-pass membrane protein</topology>
    </subcellularLocation>
</comment>
<keyword evidence="2" id="KW-1003">Cell membrane</keyword>
<dbReference type="EMBL" id="FNHL01000004">
    <property type="protein sequence ID" value="SDM93012.1"/>
    <property type="molecule type" value="Genomic_DNA"/>
</dbReference>
<organism evidence="7 8">
    <name type="scientific">Halogranum gelatinilyticum</name>
    <dbReference type="NCBI Taxonomy" id="660521"/>
    <lineage>
        <taxon>Archaea</taxon>
        <taxon>Methanobacteriati</taxon>
        <taxon>Methanobacteriota</taxon>
        <taxon>Stenosarchaea group</taxon>
        <taxon>Halobacteria</taxon>
        <taxon>Halobacteriales</taxon>
        <taxon>Haloferacaceae</taxon>
    </lineage>
</organism>
<feature type="transmembrane region" description="Helical" evidence="6">
    <location>
        <begin position="81"/>
        <end position="105"/>
    </location>
</feature>
<dbReference type="OrthoDB" id="19148at2157"/>
<feature type="transmembrane region" description="Helical" evidence="6">
    <location>
        <begin position="366"/>
        <end position="383"/>
    </location>
</feature>
<keyword evidence="3 6" id="KW-0812">Transmembrane</keyword>
<feature type="transmembrane region" description="Helical" evidence="6">
    <location>
        <begin position="148"/>
        <end position="169"/>
    </location>
</feature>
<evidence type="ECO:0000256" key="6">
    <source>
        <dbReference type="SAM" id="Phobius"/>
    </source>
</evidence>
<dbReference type="STRING" id="660521.SAMN04487949_2883"/>
<dbReference type="Proteomes" id="UP000199451">
    <property type="component" value="Unassembled WGS sequence"/>
</dbReference>
<feature type="transmembrane region" description="Helical" evidence="6">
    <location>
        <begin position="389"/>
        <end position="412"/>
    </location>
</feature>
<dbReference type="PANTHER" id="PTHR30250">
    <property type="entry name" value="PST FAMILY PREDICTED COLANIC ACID TRANSPORTER"/>
    <property type="match status" value="1"/>
</dbReference>
<dbReference type="Pfam" id="PF01943">
    <property type="entry name" value="Polysacc_synt"/>
    <property type="match status" value="1"/>
</dbReference>
<dbReference type="PANTHER" id="PTHR30250:SF27">
    <property type="entry name" value="POLYSACCHARIDE BIOSYNTHESIS PROTEIN"/>
    <property type="match status" value="1"/>
</dbReference>
<evidence type="ECO:0000256" key="3">
    <source>
        <dbReference type="ARBA" id="ARBA00022692"/>
    </source>
</evidence>
<evidence type="ECO:0000256" key="1">
    <source>
        <dbReference type="ARBA" id="ARBA00004651"/>
    </source>
</evidence>
<feature type="transmembrane region" description="Helical" evidence="6">
    <location>
        <begin position="419"/>
        <end position="441"/>
    </location>
</feature>
<evidence type="ECO:0000313" key="8">
    <source>
        <dbReference type="Proteomes" id="UP000199451"/>
    </source>
</evidence>
<proteinExistence type="predicted"/>